<dbReference type="RefSeq" id="WP_378296520.1">
    <property type="nucleotide sequence ID" value="NZ_JBHTJA010000004.1"/>
</dbReference>
<comment type="caution">
    <text evidence="2">The sequence shown here is derived from an EMBL/GenBank/DDBJ whole genome shotgun (WGS) entry which is preliminary data.</text>
</comment>
<gene>
    <name evidence="2" type="ORF">ACFQ11_04580</name>
</gene>
<dbReference type="EMBL" id="JBHTJA010000004">
    <property type="protein sequence ID" value="MFD0899653.1"/>
    <property type="molecule type" value="Genomic_DNA"/>
</dbReference>
<dbReference type="Proteomes" id="UP001596972">
    <property type="component" value="Unassembled WGS sequence"/>
</dbReference>
<feature type="transmembrane region" description="Helical" evidence="1">
    <location>
        <begin position="96"/>
        <end position="119"/>
    </location>
</feature>
<proteinExistence type="predicted"/>
<keyword evidence="1" id="KW-0812">Transmembrane</keyword>
<keyword evidence="1" id="KW-0472">Membrane</keyword>
<evidence type="ECO:0000256" key="1">
    <source>
        <dbReference type="SAM" id="Phobius"/>
    </source>
</evidence>
<name>A0ABW3EL66_9ACTN</name>
<feature type="transmembrane region" description="Helical" evidence="1">
    <location>
        <begin position="48"/>
        <end position="67"/>
    </location>
</feature>
<accession>A0ABW3EL66</accession>
<protein>
    <submittedName>
        <fullName evidence="2">Uncharacterized protein</fullName>
    </submittedName>
</protein>
<feature type="transmembrane region" description="Helical" evidence="1">
    <location>
        <begin position="74"/>
        <end position="90"/>
    </location>
</feature>
<evidence type="ECO:0000313" key="3">
    <source>
        <dbReference type="Proteomes" id="UP001596972"/>
    </source>
</evidence>
<keyword evidence="1" id="KW-1133">Transmembrane helix</keyword>
<organism evidence="2 3">
    <name type="scientific">Actinomadura sediminis</name>
    <dbReference type="NCBI Taxonomy" id="1038904"/>
    <lineage>
        <taxon>Bacteria</taxon>
        <taxon>Bacillati</taxon>
        <taxon>Actinomycetota</taxon>
        <taxon>Actinomycetes</taxon>
        <taxon>Streptosporangiales</taxon>
        <taxon>Thermomonosporaceae</taxon>
        <taxon>Actinomadura</taxon>
    </lineage>
</organism>
<sequence length="132" mass="13662">MTKRIAAETAAFLLLAVAAAANWAAWLGWDQHRDVHPDGHETGPYQPWQVAGLILVLVALTAAAAAYRHPVTAVAAPVLGTMTALCADWSDDSTGLWAVGALMAFAGLFTGAVVATAVVRVVRDRRSGAAAA</sequence>
<keyword evidence="3" id="KW-1185">Reference proteome</keyword>
<reference evidence="3" key="1">
    <citation type="journal article" date="2019" name="Int. J. Syst. Evol. Microbiol.">
        <title>The Global Catalogue of Microorganisms (GCM) 10K type strain sequencing project: providing services to taxonomists for standard genome sequencing and annotation.</title>
        <authorList>
            <consortium name="The Broad Institute Genomics Platform"/>
            <consortium name="The Broad Institute Genome Sequencing Center for Infectious Disease"/>
            <person name="Wu L."/>
            <person name="Ma J."/>
        </authorList>
    </citation>
    <scope>NUCLEOTIDE SEQUENCE [LARGE SCALE GENOMIC DNA]</scope>
    <source>
        <strain evidence="3">JCM 31202</strain>
    </source>
</reference>
<evidence type="ECO:0000313" key="2">
    <source>
        <dbReference type="EMBL" id="MFD0899653.1"/>
    </source>
</evidence>